<evidence type="ECO:0000313" key="2">
    <source>
        <dbReference type="Proteomes" id="UP000800035"/>
    </source>
</evidence>
<proteinExistence type="predicted"/>
<dbReference type="EMBL" id="ML977039">
    <property type="protein sequence ID" value="KAF1949318.1"/>
    <property type="molecule type" value="Genomic_DNA"/>
</dbReference>
<name>A0A6A5TAM8_9PLEO</name>
<reference evidence="1" key="1">
    <citation type="journal article" date="2020" name="Stud. Mycol.">
        <title>101 Dothideomycetes genomes: a test case for predicting lifestyles and emergence of pathogens.</title>
        <authorList>
            <person name="Haridas S."/>
            <person name="Albert R."/>
            <person name="Binder M."/>
            <person name="Bloem J."/>
            <person name="Labutti K."/>
            <person name="Salamov A."/>
            <person name="Andreopoulos B."/>
            <person name="Baker S."/>
            <person name="Barry K."/>
            <person name="Bills G."/>
            <person name="Bluhm B."/>
            <person name="Cannon C."/>
            <person name="Castanera R."/>
            <person name="Culley D."/>
            <person name="Daum C."/>
            <person name="Ezra D."/>
            <person name="Gonzalez J."/>
            <person name="Henrissat B."/>
            <person name="Kuo A."/>
            <person name="Liang C."/>
            <person name="Lipzen A."/>
            <person name="Lutzoni F."/>
            <person name="Magnuson J."/>
            <person name="Mondo S."/>
            <person name="Nolan M."/>
            <person name="Ohm R."/>
            <person name="Pangilinan J."/>
            <person name="Park H.-J."/>
            <person name="Ramirez L."/>
            <person name="Alfaro M."/>
            <person name="Sun H."/>
            <person name="Tritt A."/>
            <person name="Yoshinaga Y."/>
            <person name="Zwiers L.-H."/>
            <person name="Turgeon B."/>
            <person name="Goodwin S."/>
            <person name="Spatafora J."/>
            <person name="Crous P."/>
            <person name="Grigoriev I."/>
        </authorList>
    </citation>
    <scope>NUCLEOTIDE SEQUENCE</scope>
    <source>
        <strain evidence="1">CBS 675.92</strain>
    </source>
</reference>
<protein>
    <submittedName>
        <fullName evidence="1">Uncharacterized protein</fullName>
    </submittedName>
</protein>
<sequence length="297" mass="31717">MFPRSLKVFTITMIITGILLLPTVVPHAVQDLQDLKTVIDSTTETINAAPNNSSWGFFDPAAPVGAMGTADLVTNITTTILRAQYLLNVDQTAWTTPPNGPNGPNGTNEIANPAVPPAVPPVNIPTPAALTDVPEVSPALPVPSNNSLDDPYIDYVSSVPNLASALTKLGGAWHKELNKPVWDAIDALQQTITSFSTSMLSAQLIHSPSVLRTIRGSSSLEDAQVAWSRLLNLPGRGSPKKRYVVGGERLAPMGRFYTHAELWGREEKKAMGAETRPGAAMVNSEVVPARVARRFGA</sequence>
<dbReference type="AlphaFoldDB" id="A0A6A5TAM8"/>
<gene>
    <name evidence="1" type="ORF">CC80DRAFT_457815</name>
</gene>
<accession>A0A6A5TAM8</accession>
<dbReference type="OrthoDB" id="3860394at2759"/>
<organism evidence="1 2">
    <name type="scientific">Byssothecium circinans</name>
    <dbReference type="NCBI Taxonomy" id="147558"/>
    <lineage>
        <taxon>Eukaryota</taxon>
        <taxon>Fungi</taxon>
        <taxon>Dikarya</taxon>
        <taxon>Ascomycota</taxon>
        <taxon>Pezizomycotina</taxon>
        <taxon>Dothideomycetes</taxon>
        <taxon>Pleosporomycetidae</taxon>
        <taxon>Pleosporales</taxon>
        <taxon>Massarineae</taxon>
        <taxon>Massarinaceae</taxon>
        <taxon>Byssothecium</taxon>
    </lineage>
</organism>
<keyword evidence="2" id="KW-1185">Reference proteome</keyword>
<dbReference type="Proteomes" id="UP000800035">
    <property type="component" value="Unassembled WGS sequence"/>
</dbReference>
<evidence type="ECO:0000313" key="1">
    <source>
        <dbReference type="EMBL" id="KAF1949318.1"/>
    </source>
</evidence>